<dbReference type="Proteomes" id="UP000241848">
    <property type="component" value="Unassembled WGS sequence"/>
</dbReference>
<feature type="transmembrane region" description="Helical" evidence="1">
    <location>
        <begin position="12"/>
        <end position="31"/>
    </location>
</feature>
<accession>A0A2T2WFN0</accession>
<organism evidence="2 3">
    <name type="scientific">Sulfobacillus acidophilus</name>
    <dbReference type="NCBI Taxonomy" id="53633"/>
    <lineage>
        <taxon>Bacteria</taxon>
        <taxon>Bacillati</taxon>
        <taxon>Bacillota</taxon>
        <taxon>Clostridia</taxon>
        <taxon>Eubacteriales</taxon>
        <taxon>Clostridiales Family XVII. Incertae Sedis</taxon>
        <taxon>Sulfobacillus</taxon>
    </lineage>
</organism>
<sequence length="80" mass="8522">MQYVYFGKTELKALIVGLITGALYGVLNLPIPAPNVLGGNLAILFTFIGLVIVGLWRHEIKLGRPPSANAKTDSNISSGQ</sequence>
<dbReference type="NCBIfam" id="TIGR03510">
    <property type="entry name" value="XapX"/>
    <property type="match status" value="1"/>
</dbReference>
<dbReference type="AlphaFoldDB" id="A0A2T2WFN0"/>
<feature type="transmembrane region" description="Helical" evidence="1">
    <location>
        <begin position="37"/>
        <end position="56"/>
    </location>
</feature>
<keyword evidence="1" id="KW-1133">Transmembrane helix</keyword>
<dbReference type="InterPro" id="IPR020017">
    <property type="entry name" value="XapX_domain"/>
</dbReference>
<evidence type="ECO:0000256" key="1">
    <source>
        <dbReference type="SAM" id="Phobius"/>
    </source>
</evidence>
<evidence type="ECO:0000313" key="3">
    <source>
        <dbReference type="Proteomes" id="UP000241848"/>
    </source>
</evidence>
<keyword evidence="1" id="KW-0812">Transmembrane</keyword>
<evidence type="ECO:0000313" key="2">
    <source>
        <dbReference type="EMBL" id="PSR21044.1"/>
    </source>
</evidence>
<protein>
    <submittedName>
        <fullName evidence="2">XapX domain-containing protein</fullName>
    </submittedName>
</protein>
<comment type="caution">
    <text evidence="2">The sequence shown here is derived from an EMBL/GenBank/DDBJ whole genome shotgun (WGS) entry which is preliminary data.</text>
</comment>
<gene>
    <name evidence="2" type="ORF">C7B45_12470</name>
</gene>
<dbReference type="EMBL" id="PXYV01000044">
    <property type="protein sequence ID" value="PSR21044.1"/>
    <property type="molecule type" value="Genomic_DNA"/>
</dbReference>
<keyword evidence="1" id="KW-0472">Membrane</keyword>
<proteinExistence type="predicted"/>
<name>A0A2T2WFN0_9FIRM</name>
<reference evidence="2 3" key="1">
    <citation type="journal article" date="2014" name="BMC Genomics">
        <title>Comparison of environmental and isolate Sulfobacillus genomes reveals diverse carbon, sulfur, nitrogen, and hydrogen metabolisms.</title>
        <authorList>
            <person name="Justice N.B."/>
            <person name="Norman A."/>
            <person name="Brown C.T."/>
            <person name="Singh A."/>
            <person name="Thomas B.C."/>
            <person name="Banfield J.F."/>
        </authorList>
    </citation>
    <scope>NUCLEOTIDE SEQUENCE [LARGE SCALE GENOMIC DNA]</scope>
    <source>
        <strain evidence="2">AMDSBA3</strain>
    </source>
</reference>